<accession>A0ACC0WSE7</accession>
<sequence>MRMGGQKERDSTGYAHRCPRKNCLKVVQCTDFMSRGELINEKLNMYFIDRGSLSQELWI</sequence>
<reference evidence="1 2" key="1">
    <citation type="journal article" date="2022" name="bioRxiv">
        <title>The genome of the oomycete Peronosclerospora sorghi, a cosmopolitan pathogen of maize and sorghum, is inflated with dispersed pseudogenes.</title>
        <authorList>
            <person name="Fletcher K."/>
            <person name="Martin F."/>
            <person name="Isakeit T."/>
            <person name="Cavanaugh K."/>
            <person name="Magill C."/>
            <person name="Michelmore R."/>
        </authorList>
    </citation>
    <scope>NUCLEOTIDE SEQUENCE [LARGE SCALE GENOMIC DNA]</scope>
    <source>
        <strain evidence="1">P6</strain>
    </source>
</reference>
<comment type="caution">
    <text evidence="1">The sequence shown here is derived from an EMBL/GenBank/DDBJ whole genome shotgun (WGS) entry which is preliminary data.</text>
</comment>
<evidence type="ECO:0000313" key="1">
    <source>
        <dbReference type="EMBL" id="KAI9921674.1"/>
    </source>
</evidence>
<name>A0ACC0WSE7_9STRA</name>
<keyword evidence="2" id="KW-1185">Reference proteome</keyword>
<dbReference type="EMBL" id="CM047580">
    <property type="protein sequence ID" value="KAI9921674.1"/>
    <property type="molecule type" value="Genomic_DNA"/>
</dbReference>
<evidence type="ECO:0000313" key="2">
    <source>
        <dbReference type="Proteomes" id="UP001163321"/>
    </source>
</evidence>
<organism evidence="1 2">
    <name type="scientific">Peronosclerospora sorghi</name>
    <dbReference type="NCBI Taxonomy" id="230839"/>
    <lineage>
        <taxon>Eukaryota</taxon>
        <taxon>Sar</taxon>
        <taxon>Stramenopiles</taxon>
        <taxon>Oomycota</taxon>
        <taxon>Peronosporomycetes</taxon>
        <taxon>Peronosporales</taxon>
        <taxon>Peronosporaceae</taxon>
        <taxon>Peronosclerospora</taxon>
    </lineage>
</organism>
<protein>
    <submittedName>
        <fullName evidence="1">Uncharacterized protein</fullName>
    </submittedName>
</protein>
<proteinExistence type="predicted"/>
<dbReference type="Proteomes" id="UP001163321">
    <property type="component" value="Chromosome 1"/>
</dbReference>
<gene>
    <name evidence="1" type="ORF">PsorP6_002045</name>
</gene>